<name>A0AAN6ZH41_9PEZI</name>
<organism evidence="1 2">
    <name type="scientific">Trichocladium antarcticum</name>
    <dbReference type="NCBI Taxonomy" id="1450529"/>
    <lineage>
        <taxon>Eukaryota</taxon>
        <taxon>Fungi</taxon>
        <taxon>Dikarya</taxon>
        <taxon>Ascomycota</taxon>
        <taxon>Pezizomycotina</taxon>
        <taxon>Sordariomycetes</taxon>
        <taxon>Sordariomycetidae</taxon>
        <taxon>Sordariales</taxon>
        <taxon>Chaetomiaceae</taxon>
        <taxon>Trichocladium</taxon>
    </lineage>
</organism>
<proteinExistence type="predicted"/>
<sequence>MYPSRPRGPQVVVCCTLFASCLHSRRSQVPEFVPGSSTAKVLELYARQESPGVWTDCSPYSNCAAPSASAFRPAALTVQCHSLATFFASSGS</sequence>
<dbReference type="EMBL" id="MU853402">
    <property type="protein sequence ID" value="KAK4137346.1"/>
    <property type="molecule type" value="Genomic_DNA"/>
</dbReference>
<reference evidence="1" key="2">
    <citation type="submission" date="2023-05" db="EMBL/GenBank/DDBJ databases">
        <authorList>
            <consortium name="Lawrence Berkeley National Laboratory"/>
            <person name="Steindorff A."/>
            <person name="Hensen N."/>
            <person name="Bonometti L."/>
            <person name="Westerberg I."/>
            <person name="Brannstrom I.O."/>
            <person name="Guillou S."/>
            <person name="Cros-Aarteil S."/>
            <person name="Calhoun S."/>
            <person name="Haridas S."/>
            <person name="Kuo A."/>
            <person name="Mondo S."/>
            <person name="Pangilinan J."/>
            <person name="Riley R."/>
            <person name="Labutti K."/>
            <person name="Andreopoulos B."/>
            <person name="Lipzen A."/>
            <person name="Chen C."/>
            <person name="Yanf M."/>
            <person name="Daum C."/>
            <person name="Ng V."/>
            <person name="Clum A."/>
            <person name="Ohm R."/>
            <person name="Martin F."/>
            <person name="Silar P."/>
            <person name="Natvig D."/>
            <person name="Lalanne C."/>
            <person name="Gautier V."/>
            <person name="Ament-Velasquez S.L."/>
            <person name="Kruys A."/>
            <person name="Hutchinson M.I."/>
            <person name="Powell A.J."/>
            <person name="Barry K."/>
            <person name="Miller A.N."/>
            <person name="Grigoriev I.V."/>
            <person name="Debuchy R."/>
            <person name="Gladieux P."/>
            <person name="Thoren M.H."/>
            <person name="Johannesson H."/>
        </authorList>
    </citation>
    <scope>NUCLEOTIDE SEQUENCE</scope>
    <source>
        <strain evidence="1">CBS 123565</strain>
    </source>
</reference>
<dbReference type="Proteomes" id="UP001304895">
    <property type="component" value="Unassembled WGS sequence"/>
</dbReference>
<accession>A0AAN6ZH41</accession>
<comment type="caution">
    <text evidence="1">The sequence shown here is derived from an EMBL/GenBank/DDBJ whole genome shotgun (WGS) entry which is preliminary data.</text>
</comment>
<keyword evidence="2" id="KW-1185">Reference proteome</keyword>
<evidence type="ECO:0000313" key="2">
    <source>
        <dbReference type="Proteomes" id="UP001304895"/>
    </source>
</evidence>
<dbReference type="PROSITE" id="PS51257">
    <property type="entry name" value="PROKAR_LIPOPROTEIN"/>
    <property type="match status" value="1"/>
</dbReference>
<protein>
    <submittedName>
        <fullName evidence="1">Uncharacterized protein</fullName>
    </submittedName>
</protein>
<evidence type="ECO:0000313" key="1">
    <source>
        <dbReference type="EMBL" id="KAK4137346.1"/>
    </source>
</evidence>
<dbReference type="AlphaFoldDB" id="A0AAN6ZH41"/>
<reference evidence="1" key="1">
    <citation type="journal article" date="2023" name="Mol. Phylogenet. Evol.">
        <title>Genome-scale phylogeny and comparative genomics of the fungal order Sordariales.</title>
        <authorList>
            <person name="Hensen N."/>
            <person name="Bonometti L."/>
            <person name="Westerberg I."/>
            <person name="Brannstrom I.O."/>
            <person name="Guillou S."/>
            <person name="Cros-Aarteil S."/>
            <person name="Calhoun S."/>
            <person name="Haridas S."/>
            <person name="Kuo A."/>
            <person name="Mondo S."/>
            <person name="Pangilinan J."/>
            <person name="Riley R."/>
            <person name="LaButti K."/>
            <person name="Andreopoulos B."/>
            <person name="Lipzen A."/>
            <person name="Chen C."/>
            <person name="Yan M."/>
            <person name="Daum C."/>
            <person name="Ng V."/>
            <person name="Clum A."/>
            <person name="Steindorff A."/>
            <person name="Ohm R.A."/>
            <person name="Martin F."/>
            <person name="Silar P."/>
            <person name="Natvig D.O."/>
            <person name="Lalanne C."/>
            <person name="Gautier V."/>
            <person name="Ament-Velasquez S.L."/>
            <person name="Kruys A."/>
            <person name="Hutchinson M.I."/>
            <person name="Powell A.J."/>
            <person name="Barry K."/>
            <person name="Miller A.N."/>
            <person name="Grigoriev I.V."/>
            <person name="Debuchy R."/>
            <person name="Gladieux P."/>
            <person name="Hiltunen Thoren M."/>
            <person name="Johannesson H."/>
        </authorList>
    </citation>
    <scope>NUCLEOTIDE SEQUENCE</scope>
    <source>
        <strain evidence="1">CBS 123565</strain>
    </source>
</reference>
<gene>
    <name evidence="1" type="ORF">BT67DRAFT_438618</name>
</gene>
<feature type="non-terminal residue" evidence="1">
    <location>
        <position position="92"/>
    </location>
</feature>